<keyword evidence="6" id="KW-0479">Metal-binding</keyword>
<keyword evidence="9" id="KW-0718">Serine biosynthesis</keyword>
<dbReference type="InterPro" id="IPR036412">
    <property type="entry name" value="HAD-like_sf"/>
</dbReference>
<name>A0A1Y2HW04_9FUNG</name>
<feature type="domain" description="SPX" evidence="13">
    <location>
        <begin position="1"/>
        <end position="171"/>
    </location>
</feature>
<dbReference type="OrthoDB" id="27226at2759"/>
<dbReference type="Proteomes" id="UP000193411">
    <property type="component" value="Unassembled WGS sequence"/>
</dbReference>
<dbReference type="PANTHER" id="PTHR43344">
    <property type="entry name" value="PHOSPHOSERINE PHOSPHATASE"/>
    <property type="match status" value="1"/>
</dbReference>
<dbReference type="GO" id="GO:0000287">
    <property type="term" value="F:magnesium ion binding"/>
    <property type="evidence" value="ECO:0007669"/>
    <property type="project" value="TreeGrafter"/>
</dbReference>
<dbReference type="InterPro" id="IPR004469">
    <property type="entry name" value="PSP"/>
</dbReference>
<dbReference type="Gene3D" id="3.40.50.1000">
    <property type="entry name" value="HAD superfamily/HAD-like"/>
    <property type="match status" value="1"/>
</dbReference>
<organism evidence="14 15">
    <name type="scientific">Catenaria anguillulae PL171</name>
    <dbReference type="NCBI Taxonomy" id="765915"/>
    <lineage>
        <taxon>Eukaryota</taxon>
        <taxon>Fungi</taxon>
        <taxon>Fungi incertae sedis</taxon>
        <taxon>Blastocladiomycota</taxon>
        <taxon>Blastocladiomycetes</taxon>
        <taxon>Blastocladiales</taxon>
        <taxon>Catenariaceae</taxon>
        <taxon>Catenaria</taxon>
    </lineage>
</organism>
<evidence type="ECO:0000256" key="10">
    <source>
        <dbReference type="ARBA" id="ARBA00031693"/>
    </source>
</evidence>
<evidence type="ECO:0000256" key="12">
    <source>
        <dbReference type="SAM" id="MobiDB-lite"/>
    </source>
</evidence>
<dbReference type="AlphaFoldDB" id="A0A1Y2HW04"/>
<protein>
    <recommendedName>
        <fullName evidence="4">phosphoserine phosphatase</fullName>
        <ecNumber evidence="4">3.1.3.3</ecNumber>
    </recommendedName>
    <alternativeName>
        <fullName evidence="10">O-phosphoserine phosphohydrolase</fullName>
    </alternativeName>
</protein>
<dbReference type="Gene3D" id="3.30.70.260">
    <property type="match status" value="1"/>
</dbReference>
<comment type="pathway">
    <text evidence="2">Amino-acid biosynthesis; L-serine biosynthesis; L-serine from 3-phospho-D-glycerate: step 3/3.</text>
</comment>
<evidence type="ECO:0000256" key="11">
    <source>
        <dbReference type="PIRSR" id="PIRSR604469-1"/>
    </source>
</evidence>
<dbReference type="SUPFAM" id="SSF55021">
    <property type="entry name" value="ACT-like"/>
    <property type="match status" value="1"/>
</dbReference>
<evidence type="ECO:0000256" key="8">
    <source>
        <dbReference type="ARBA" id="ARBA00022842"/>
    </source>
</evidence>
<dbReference type="CDD" id="cd14447">
    <property type="entry name" value="SPX"/>
    <property type="match status" value="1"/>
</dbReference>
<dbReference type="SUPFAM" id="SSF56784">
    <property type="entry name" value="HAD-like"/>
    <property type="match status" value="1"/>
</dbReference>
<evidence type="ECO:0000256" key="6">
    <source>
        <dbReference type="ARBA" id="ARBA00022723"/>
    </source>
</evidence>
<dbReference type="PROSITE" id="PS51382">
    <property type="entry name" value="SPX"/>
    <property type="match status" value="1"/>
</dbReference>
<evidence type="ECO:0000259" key="13">
    <source>
        <dbReference type="PROSITE" id="PS51382"/>
    </source>
</evidence>
<evidence type="ECO:0000256" key="1">
    <source>
        <dbReference type="ARBA" id="ARBA00001946"/>
    </source>
</evidence>
<keyword evidence="5" id="KW-0028">Amino-acid biosynthesis</keyword>
<dbReference type="Pfam" id="PF00702">
    <property type="entry name" value="Hydrolase"/>
    <property type="match status" value="1"/>
</dbReference>
<keyword evidence="7" id="KW-0378">Hydrolase</keyword>
<keyword evidence="8" id="KW-0460">Magnesium</keyword>
<accession>A0A1Y2HW04</accession>
<dbReference type="InterPro" id="IPR045865">
    <property type="entry name" value="ACT-like_dom_sf"/>
</dbReference>
<feature type="region of interest" description="Disordered" evidence="12">
    <location>
        <begin position="225"/>
        <end position="266"/>
    </location>
</feature>
<evidence type="ECO:0000256" key="7">
    <source>
        <dbReference type="ARBA" id="ARBA00022801"/>
    </source>
</evidence>
<dbReference type="GO" id="GO:0006564">
    <property type="term" value="P:L-serine biosynthetic process"/>
    <property type="evidence" value="ECO:0007669"/>
    <property type="project" value="UniProtKB-KW"/>
</dbReference>
<evidence type="ECO:0000313" key="15">
    <source>
        <dbReference type="Proteomes" id="UP000193411"/>
    </source>
</evidence>
<comment type="cofactor">
    <cofactor evidence="1">
        <name>Mg(2+)</name>
        <dbReference type="ChEBI" id="CHEBI:18420"/>
    </cofactor>
</comment>
<dbReference type="InterPro" id="IPR004331">
    <property type="entry name" value="SPX_dom"/>
</dbReference>
<comment type="caution">
    <text evidence="14">The sequence shown here is derived from an EMBL/GenBank/DDBJ whole genome shotgun (WGS) entry which is preliminary data.</text>
</comment>
<comment type="similarity">
    <text evidence="3">Belongs to the HAD-like hydrolase superfamily. SerB family.</text>
</comment>
<dbReference type="PANTHER" id="PTHR43344:SF2">
    <property type="entry name" value="PHOSPHOSERINE PHOSPHATASE"/>
    <property type="match status" value="1"/>
</dbReference>
<evidence type="ECO:0000256" key="3">
    <source>
        <dbReference type="ARBA" id="ARBA00009184"/>
    </source>
</evidence>
<sequence>MKFGNTFLAHQLDFPAAFRDPQAPAFVDYGALKTYIKLHIAPVSLRSLATTHADQAEQPSANAHTLVAPAAAARLRALADHTSHFFSLLDQSIVRVSAFYATEEDRVCAAALALCEAAPTASPPAKDHVDAVVTSMLQLQLFALLNLTAVTKILKKHDKFAGLGGYISEAYLAGVTKAHRFVRTSSRLAAVKAQLVKAGVVASVEEVTPKASAWLNRLRPARGDMGSNVVPRAHDQGGDTIHANGYASESADGQSQNGDGHDPVRRSSVSLPLLREGKTPTTWFPPTALLPGQRLLITLSGPHGTDITAALLNVLGTHGLTLEDFSFSRLHHQVTFAVRVHLPNQFDDDSLVSDLAAAAKKWNATLLFDAPDPDAPLPASLEDAPYNNRIKYTATVLNQAGLTAKFLGAFTRLLLQFKISVERMGRLTTAGNLLNCIDYQLSVPRDADTDAFRSDLFALSAPYGTDVSLQEASVYRRSKRLVVFDMDSTLIQQEVIDEIARDAGVVDRVAEITEAAMRGEIDFAESLRRRVALLKGTPASVLGKVKERITFVPGARELCRCLKRLGYKLAVISGGFLPLALYVKAELGLDYAFANQLKVDPLTGQLTGETFGPIGISAEQVIAVGDGANDLWMLAAAGLGIAFNAKPKVQEKARTRINQKSLAAVLYLLGYSDSDMEALLRDS</sequence>
<evidence type="ECO:0000313" key="14">
    <source>
        <dbReference type="EMBL" id="ORZ38776.1"/>
    </source>
</evidence>
<dbReference type="NCBIfam" id="TIGR01488">
    <property type="entry name" value="HAD-SF-IB"/>
    <property type="match status" value="1"/>
</dbReference>
<evidence type="ECO:0000256" key="9">
    <source>
        <dbReference type="ARBA" id="ARBA00023299"/>
    </source>
</evidence>
<dbReference type="InterPro" id="IPR050582">
    <property type="entry name" value="HAD-like_SerB"/>
</dbReference>
<evidence type="ECO:0000256" key="5">
    <source>
        <dbReference type="ARBA" id="ARBA00022605"/>
    </source>
</evidence>
<dbReference type="GO" id="GO:0005737">
    <property type="term" value="C:cytoplasm"/>
    <property type="evidence" value="ECO:0007669"/>
    <property type="project" value="TreeGrafter"/>
</dbReference>
<dbReference type="CDD" id="cd07500">
    <property type="entry name" value="HAD_PSP"/>
    <property type="match status" value="1"/>
</dbReference>
<feature type="active site" description="Nucleophile" evidence="11">
    <location>
        <position position="485"/>
    </location>
</feature>
<proteinExistence type="inferred from homology"/>
<dbReference type="STRING" id="765915.A0A1Y2HW04"/>
<dbReference type="EC" id="3.1.3.3" evidence="4"/>
<dbReference type="EMBL" id="MCFL01000007">
    <property type="protein sequence ID" value="ORZ38776.1"/>
    <property type="molecule type" value="Genomic_DNA"/>
</dbReference>
<dbReference type="Pfam" id="PF13740">
    <property type="entry name" value="ACT_6"/>
    <property type="match status" value="1"/>
</dbReference>
<feature type="active site" description="Proton donor" evidence="11">
    <location>
        <position position="487"/>
    </location>
</feature>
<gene>
    <name evidence="14" type="ORF">BCR44DRAFT_1479240</name>
</gene>
<dbReference type="GO" id="GO:0036424">
    <property type="term" value="F:L-phosphoserine phosphatase activity"/>
    <property type="evidence" value="ECO:0007669"/>
    <property type="project" value="InterPro"/>
</dbReference>
<dbReference type="InterPro" id="IPR023214">
    <property type="entry name" value="HAD_sf"/>
</dbReference>
<reference evidence="14 15" key="1">
    <citation type="submission" date="2016-07" db="EMBL/GenBank/DDBJ databases">
        <title>Pervasive Adenine N6-methylation of Active Genes in Fungi.</title>
        <authorList>
            <consortium name="DOE Joint Genome Institute"/>
            <person name="Mondo S.J."/>
            <person name="Dannebaum R.O."/>
            <person name="Kuo R.C."/>
            <person name="Labutti K."/>
            <person name="Haridas S."/>
            <person name="Kuo A."/>
            <person name="Salamov A."/>
            <person name="Ahrendt S.R."/>
            <person name="Lipzen A."/>
            <person name="Sullivan W."/>
            <person name="Andreopoulos W.B."/>
            <person name="Clum A."/>
            <person name="Lindquist E."/>
            <person name="Daum C."/>
            <person name="Ramamoorthy G.K."/>
            <person name="Gryganskyi A."/>
            <person name="Culley D."/>
            <person name="Magnuson J.K."/>
            <person name="James T.Y."/>
            <person name="O'Malley M.A."/>
            <person name="Stajich J.E."/>
            <person name="Spatafora J.W."/>
            <person name="Visel A."/>
            <person name="Grigoriev I.V."/>
        </authorList>
    </citation>
    <scope>NUCLEOTIDE SEQUENCE [LARGE SCALE GENOMIC DNA]</scope>
    <source>
        <strain evidence="14 15">PL171</strain>
    </source>
</reference>
<dbReference type="NCBIfam" id="TIGR00338">
    <property type="entry name" value="serB"/>
    <property type="match status" value="1"/>
</dbReference>
<evidence type="ECO:0000256" key="2">
    <source>
        <dbReference type="ARBA" id="ARBA00005135"/>
    </source>
</evidence>
<dbReference type="UniPathway" id="UPA00135">
    <property type="reaction ID" value="UER00198"/>
</dbReference>
<keyword evidence="15" id="KW-1185">Reference proteome</keyword>
<evidence type="ECO:0000256" key="4">
    <source>
        <dbReference type="ARBA" id="ARBA00012640"/>
    </source>
</evidence>